<reference evidence="2 3" key="1">
    <citation type="submission" date="2016-11" db="EMBL/GenBank/DDBJ databases">
        <title>Complete Genome Sequence of Bradyrhizobium sp. strain J5, an isolated from soybean nodule in Hokkaido.</title>
        <authorList>
            <person name="Kanehara K."/>
        </authorList>
    </citation>
    <scope>NUCLEOTIDE SEQUENCE [LARGE SCALE GENOMIC DNA]</scope>
    <source>
        <strain evidence="2 3">J5</strain>
    </source>
</reference>
<protein>
    <recommendedName>
        <fullName evidence="1">Ribbon-helix-helix protein CopG domain-containing protein</fullName>
    </recommendedName>
</protein>
<dbReference type="EMBL" id="CP017637">
    <property type="protein sequence ID" value="APG15385.1"/>
    <property type="molecule type" value="Genomic_DNA"/>
</dbReference>
<gene>
    <name evidence="2" type="ORF">BKD09_44590</name>
</gene>
<sequence length="109" mass="12033">MIRSTQTQKAERLRAARRLLAKKIGMAEAALVLSRESGLSLRQAYRYLEVAKSRERLLPAPQPSVTLSLKMPADLAQKLQTHATASRLSASEVMRRAVAAYLASVREDG</sequence>
<feature type="domain" description="Ribbon-helix-helix protein CopG" evidence="1">
    <location>
        <begin position="66"/>
        <end position="103"/>
    </location>
</feature>
<evidence type="ECO:0000259" key="1">
    <source>
        <dbReference type="Pfam" id="PF01402"/>
    </source>
</evidence>
<dbReference type="Proteomes" id="UP000181962">
    <property type="component" value="Chromosome"/>
</dbReference>
<evidence type="ECO:0000313" key="3">
    <source>
        <dbReference type="Proteomes" id="UP000181962"/>
    </source>
</evidence>
<evidence type="ECO:0000313" key="2">
    <source>
        <dbReference type="EMBL" id="APG15385.1"/>
    </source>
</evidence>
<accession>A0A1L3FPW2</accession>
<dbReference type="OrthoDB" id="8254246at2"/>
<dbReference type="GO" id="GO:0006355">
    <property type="term" value="P:regulation of DNA-templated transcription"/>
    <property type="evidence" value="ECO:0007669"/>
    <property type="project" value="InterPro"/>
</dbReference>
<organism evidence="2 3">
    <name type="scientific">Bradyrhizobium japonicum</name>
    <dbReference type="NCBI Taxonomy" id="375"/>
    <lineage>
        <taxon>Bacteria</taxon>
        <taxon>Pseudomonadati</taxon>
        <taxon>Pseudomonadota</taxon>
        <taxon>Alphaproteobacteria</taxon>
        <taxon>Hyphomicrobiales</taxon>
        <taxon>Nitrobacteraceae</taxon>
        <taxon>Bradyrhizobium</taxon>
    </lineage>
</organism>
<proteinExistence type="predicted"/>
<dbReference type="InterPro" id="IPR002145">
    <property type="entry name" value="CopG"/>
</dbReference>
<dbReference type="Pfam" id="PF01402">
    <property type="entry name" value="RHH_1"/>
    <property type="match status" value="1"/>
</dbReference>
<name>A0A1L3FPW2_BRAJP</name>
<dbReference type="AlphaFoldDB" id="A0A1L3FPW2"/>